<organism evidence="1 2">
    <name type="scientific">Liparis tanakae</name>
    <name type="common">Tanaka's snailfish</name>
    <dbReference type="NCBI Taxonomy" id="230148"/>
    <lineage>
        <taxon>Eukaryota</taxon>
        <taxon>Metazoa</taxon>
        <taxon>Chordata</taxon>
        <taxon>Craniata</taxon>
        <taxon>Vertebrata</taxon>
        <taxon>Euteleostomi</taxon>
        <taxon>Actinopterygii</taxon>
        <taxon>Neopterygii</taxon>
        <taxon>Teleostei</taxon>
        <taxon>Neoteleostei</taxon>
        <taxon>Acanthomorphata</taxon>
        <taxon>Eupercaria</taxon>
        <taxon>Perciformes</taxon>
        <taxon>Cottioidei</taxon>
        <taxon>Cottales</taxon>
        <taxon>Liparidae</taxon>
        <taxon>Liparis</taxon>
    </lineage>
</organism>
<comment type="caution">
    <text evidence="1">The sequence shown here is derived from an EMBL/GenBank/DDBJ whole genome shotgun (WGS) entry which is preliminary data.</text>
</comment>
<evidence type="ECO:0000313" key="1">
    <source>
        <dbReference type="EMBL" id="TNN27000.1"/>
    </source>
</evidence>
<name>A0A4Z2EEM7_9TELE</name>
<dbReference type="AlphaFoldDB" id="A0A4Z2EEM7"/>
<accession>A0A4Z2EEM7</accession>
<dbReference type="Proteomes" id="UP000314294">
    <property type="component" value="Unassembled WGS sequence"/>
</dbReference>
<proteinExistence type="predicted"/>
<keyword evidence="1" id="KW-0328">Glycosyltransferase</keyword>
<keyword evidence="2" id="KW-1185">Reference proteome</keyword>
<gene>
    <name evidence="1" type="primary">Dpy19l2</name>
    <name evidence="1" type="ORF">EYF80_062857</name>
</gene>
<evidence type="ECO:0000313" key="2">
    <source>
        <dbReference type="Proteomes" id="UP000314294"/>
    </source>
</evidence>
<reference evidence="1 2" key="1">
    <citation type="submission" date="2019-03" db="EMBL/GenBank/DDBJ databases">
        <title>First draft genome of Liparis tanakae, snailfish: a comprehensive survey of snailfish specific genes.</title>
        <authorList>
            <person name="Kim W."/>
            <person name="Song I."/>
            <person name="Jeong J.-H."/>
            <person name="Kim D."/>
            <person name="Kim S."/>
            <person name="Ryu S."/>
            <person name="Song J.Y."/>
            <person name="Lee S.K."/>
        </authorList>
    </citation>
    <scope>NUCLEOTIDE SEQUENCE [LARGE SCALE GENOMIC DNA]</scope>
    <source>
        <tissue evidence="1">Muscle</tissue>
    </source>
</reference>
<dbReference type="GO" id="GO:0016757">
    <property type="term" value="F:glycosyltransferase activity"/>
    <property type="evidence" value="ECO:0007669"/>
    <property type="project" value="UniProtKB-KW"/>
</dbReference>
<keyword evidence="1" id="KW-0808">Transferase</keyword>
<protein>
    <submittedName>
        <fullName evidence="1">Putative C-mannosyltransferase DPY19L2</fullName>
    </submittedName>
</protein>
<sequence length="108" mass="12185">MYTCAAEFDFMELETPLRYLRTMLLPVNVLRKAVTPSSRHTSVSNNEHAVFSHWAVLVVGHVAVKESPFQLNRFIPLVYLQTVQDVVRFLRDGGKPSVRPEDADEAAG</sequence>
<dbReference type="EMBL" id="SRLO01009072">
    <property type="protein sequence ID" value="TNN27000.1"/>
    <property type="molecule type" value="Genomic_DNA"/>
</dbReference>